<feature type="transmembrane region" description="Helical" evidence="1">
    <location>
        <begin position="284"/>
        <end position="303"/>
    </location>
</feature>
<dbReference type="EMBL" id="WBKO01000002">
    <property type="protein sequence ID" value="MDV2482648.1"/>
    <property type="molecule type" value="Genomic_DNA"/>
</dbReference>
<keyword evidence="4" id="KW-1185">Reference proteome</keyword>
<evidence type="ECO:0000256" key="1">
    <source>
        <dbReference type="SAM" id="Phobius"/>
    </source>
</evidence>
<name>A0ABU3X3M5_9EURY</name>
<proteinExistence type="predicted"/>
<feature type="transmembrane region" description="Helical" evidence="1">
    <location>
        <begin position="143"/>
        <end position="160"/>
    </location>
</feature>
<dbReference type="GO" id="GO:0016746">
    <property type="term" value="F:acyltransferase activity"/>
    <property type="evidence" value="ECO:0007669"/>
    <property type="project" value="UniProtKB-KW"/>
</dbReference>
<keyword evidence="1" id="KW-0812">Transmembrane</keyword>
<keyword evidence="1" id="KW-0472">Membrane</keyword>
<dbReference type="RefSeq" id="WP_317065755.1">
    <property type="nucleotide sequence ID" value="NZ_WBKO01000002.1"/>
</dbReference>
<dbReference type="Pfam" id="PF01757">
    <property type="entry name" value="Acyl_transf_3"/>
    <property type="match status" value="1"/>
</dbReference>
<dbReference type="PANTHER" id="PTHR36927">
    <property type="entry name" value="BLR4337 PROTEIN"/>
    <property type="match status" value="1"/>
</dbReference>
<reference evidence="3 4" key="1">
    <citation type="submission" date="2019-10" db="EMBL/GenBank/DDBJ databases">
        <title>Isolation and characterization of Methanoculleus sp. Wushi-C6 from a hot spring well.</title>
        <authorList>
            <person name="Chen S.-C."/>
            <person name="Lan Z.-H."/>
            <person name="You Y.-T."/>
            <person name="Lai M.-C."/>
        </authorList>
    </citation>
    <scope>NUCLEOTIDE SEQUENCE [LARGE SCALE GENOMIC DNA]</scope>
    <source>
        <strain evidence="3 4">Wushi-C6</strain>
    </source>
</reference>
<feature type="transmembrane region" description="Helical" evidence="1">
    <location>
        <begin position="324"/>
        <end position="344"/>
    </location>
</feature>
<feature type="domain" description="Acyltransferase 3" evidence="2">
    <location>
        <begin position="18"/>
        <end position="365"/>
    </location>
</feature>
<feature type="transmembrane region" description="Helical" evidence="1">
    <location>
        <begin position="245"/>
        <end position="264"/>
    </location>
</feature>
<dbReference type="Proteomes" id="UP001281203">
    <property type="component" value="Unassembled WGS sequence"/>
</dbReference>
<gene>
    <name evidence="3" type="ORF">F8E02_11660</name>
</gene>
<keyword evidence="1" id="KW-1133">Transmembrane helix</keyword>
<accession>A0ABU3X3M5</accession>
<keyword evidence="3" id="KW-0808">Transferase</keyword>
<protein>
    <submittedName>
        <fullName evidence="3">Acyltransferase family protein</fullName>
    </submittedName>
</protein>
<comment type="caution">
    <text evidence="3">The sequence shown here is derived from an EMBL/GenBank/DDBJ whole genome shotgun (WGS) entry which is preliminary data.</text>
</comment>
<feature type="transmembrane region" description="Helical" evidence="1">
    <location>
        <begin position="350"/>
        <end position="369"/>
    </location>
</feature>
<feature type="transmembrane region" description="Helical" evidence="1">
    <location>
        <begin position="180"/>
        <end position="200"/>
    </location>
</feature>
<dbReference type="InterPro" id="IPR050623">
    <property type="entry name" value="Glucan_succinyl_AcylTrfase"/>
</dbReference>
<feature type="transmembrane region" description="Helical" evidence="1">
    <location>
        <begin position="105"/>
        <end position="123"/>
    </location>
</feature>
<dbReference type="InterPro" id="IPR002656">
    <property type="entry name" value="Acyl_transf_3_dom"/>
</dbReference>
<evidence type="ECO:0000313" key="3">
    <source>
        <dbReference type="EMBL" id="MDV2482648.1"/>
    </source>
</evidence>
<evidence type="ECO:0000259" key="2">
    <source>
        <dbReference type="Pfam" id="PF01757"/>
    </source>
</evidence>
<organism evidence="3 4">
    <name type="scientific">Methanoculleus caldifontis</name>
    <dbReference type="NCBI Taxonomy" id="2651577"/>
    <lineage>
        <taxon>Archaea</taxon>
        <taxon>Methanobacteriati</taxon>
        <taxon>Methanobacteriota</taxon>
        <taxon>Stenosarchaea group</taxon>
        <taxon>Methanomicrobia</taxon>
        <taxon>Methanomicrobiales</taxon>
        <taxon>Methanomicrobiaceae</taxon>
        <taxon>Methanoculleus</taxon>
    </lineage>
</organism>
<feature type="transmembrane region" description="Helical" evidence="1">
    <location>
        <begin position="25"/>
        <end position="49"/>
    </location>
</feature>
<evidence type="ECO:0000313" key="4">
    <source>
        <dbReference type="Proteomes" id="UP001281203"/>
    </source>
</evidence>
<feature type="transmembrane region" description="Helical" evidence="1">
    <location>
        <begin position="212"/>
        <end position="233"/>
    </location>
</feature>
<feature type="transmembrane region" description="Helical" evidence="1">
    <location>
        <begin position="61"/>
        <end position="85"/>
    </location>
</feature>
<keyword evidence="3" id="KW-0012">Acyltransferase</keyword>
<sequence length="379" mass="42358">MAAISIRDEMGKGKERLLYLDNLRLMVIVFVVMHHLAVTYSGFGSWYYIADTHLDTVSTIWFGFYLSFQQAYFLGLLFLVSGYFVAGSYDRKGFGRFAGERFRRLIVPTLIYMVAITPFIEYVELGNTWTGFDIIGFLSSTGVMWFAVALFGFSLIYGLVRLIPRRSAPATARKQLEPSFAGAVLLILIIAVSAFLIRIVQPIGTSVLNMQLSYFASYVVLFVVGIVAYRNNLFAAISYRTGKRWLIGGIALGLFAWLALVIPVTVSGNMAALQGGLTWQSAGFSVWESFVAVAMSIGLIAVFREKFNRQTKLVKTMSDNSFTVYMFHPPIIVAVALLLSPFVLYPVVQWFLLCVICVPLCFAATHFVFRKIPGLKEVL</sequence>
<dbReference type="PANTHER" id="PTHR36927:SF4">
    <property type="entry name" value="BLR5718 PROTEIN"/>
    <property type="match status" value="1"/>
</dbReference>